<evidence type="ECO:0000313" key="1">
    <source>
        <dbReference type="EMBL" id="SVE00187.1"/>
    </source>
</evidence>
<organism evidence="1">
    <name type="scientific">marine metagenome</name>
    <dbReference type="NCBI Taxonomy" id="408172"/>
    <lineage>
        <taxon>unclassified sequences</taxon>
        <taxon>metagenomes</taxon>
        <taxon>ecological metagenomes</taxon>
    </lineage>
</organism>
<reference evidence="1" key="1">
    <citation type="submission" date="2018-05" db="EMBL/GenBank/DDBJ databases">
        <authorList>
            <person name="Lanie J.A."/>
            <person name="Ng W.-L."/>
            <person name="Kazmierczak K.M."/>
            <person name="Andrzejewski T.M."/>
            <person name="Davidsen T.M."/>
            <person name="Wayne K.J."/>
            <person name="Tettelin H."/>
            <person name="Glass J.I."/>
            <person name="Rusch D."/>
            <person name="Podicherti R."/>
            <person name="Tsui H.-C.T."/>
            <person name="Winkler M.E."/>
        </authorList>
    </citation>
    <scope>NUCLEOTIDE SEQUENCE</scope>
</reference>
<proteinExistence type="predicted"/>
<accession>A0A382ZXD8</accession>
<protein>
    <submittedName>
        <fullName evidence="1">Uncharacterized protein</fullName>
    </submittedName>
</protein>
<name>A0A382ZXD8_9ZZZZ</name>
<sequence length="42" mass="4601">MIGGSQNPYGKYTTVQVETVDDLGWGSTPIAYLFVEEKSDGF</sequence>
<gene>
    <name evidence="1" type="ORF">METZ01_LOCUS453041</name>
</gene>
<dbReference type="EMBL" id="UINC01187456">
    <property type="protein sequence ID" value="SVE00187.1"/>
    <property type="molecule type" value="Genomic_DNA"/>
</dbReference>
<dbReference type="AlphaFoldDB" id="A0A382ZXD8"/>